<sequence length="113" mass="12519">MTRVNSRRLRLMGPVRTADGGGGFTETWVERGALWGEVLMRSGALPNSDFGQLPRLQVRINTVAMPEGHAMRPKVGDRLLDGSRSYEVEAVHEADRRMMTVLAREMLGAEGQP</sequence>
<evidence type="ECO:0000313" key="2">
    <source>
        <dbReference type="Proteomes" id="UP000199110"/>
    </source>
</evidence>
<dbReference type="STRING" id="390807.SAMN04488095_0696"/>
<dbReference type="InterPro" id="IPR008767">
    <property type="entry name" value="Phage_SPP1_head-tail_adaptor"/>
</dbReference>
<keyword evidence="2" id="KW-1185">Reference proteome</keyword>
<dbReference type="InterPro" id="IPR038666">
    <property type="entry name" value="SSP1_head-tail_sf"/>
</dbReference>
<dbReference type="RefSeq" id="WP_092777143.1">
    <property type="nucleotide sequence ID" value="NZ_FORA01000001.1"/>
</dbReference>
<dbReference type="OrthoDB" id="7570189at2"/>
<protein>
    <submittedName>
        <fullName evidence="1">Head-tail adaptor</fullName>
    </submittedName>
</protein>
<dbReference type="Pfam" id="PF05521">
    <property type="entry name" value="Phage_HCP"/>
    <property type="match status" value="1"/>
</dbReference>
<name>A0A1I3HS42_9RHOB</name>
<gene>
    <name evidence="1" type="ORF">SAMN04488095_0696</name>
</gene>
<dbReference type="AlphaFoldDB" id="A0A1I3HS42"/>
<dbReference type="EMBL" id="FORA01000001">
    <property type="protein sequence ID" value="SFI38596.1"/>
    <property type="molecule type" value="Genomic_DNA"/>
</dbReference>
<organism evidence="1 2">
    <name type="scientific">Jannaschia pohangensis</name>
    <dbReference type="NCBI Taxonomy" id="390807"/>
    <lineage>
        <taxon>Bacteria</taxon>
        <taxon>Pseudomonadati</taxon>
        <taxon>Pseudomonadota</taxon>
        <taxon>Alphaproteobacteria</taxon>
        <taxon>Rhodobacterales</taxon>
        <taxon>Roseobacteraceae</taxon>
        <taxon>Jannaschia</taxon>
    </lineage>
</organism>
<proteinExistence type="predicted"/>
<accession>A0A1I3HS42</accession>
<dbReference type="Proteomes" id="UP000199110">
    <property type="component" value="Unassembled WGS sequence"/>
</dbReference>
<reference evidence="1 2" key="1">
    <citation type="submission" date="2016-10" db="EMBL/GenBank/DDBJ databases">
        <authorList>
            <person name="de Groot N.N."/>
        </authorList>
    </citation>
    <scope>NUCLEOTIDE SEQUENCE [LARGE SCALE GENOMIC DNA]</scope>
    <source>
        <strain evidence="1 2">DSM 19073</strain>
    </source>
</reference>
<evidence type="ECO:0000313" key="1">
    <source>
        <dbReference type="EMBL" id="SFI38596.1"/>
    </source>
</evidence>
<dbReference type="Gene3D" id="2.40.10.270">
    <property type="entry name" value="Bacteriophage SPP1 head-tail adaptor protein"/>
    <property type="match status" value="1"/>
</dbReference>